<proteinExistence type="predicted"/>
<evidence type="ECO:0000313" key="3">
    <source>
        <dbReference type="Proteomes" id="UP000230002"/>
    </source>
</evidence>
<protein>
    <submittedName>
        <fullName evidence="2">Uncharacterized protein</fullName>
    </submittedName>
</protein>
<dbReference type="AlphaFoldDB" id="A0A2G8SHY5"/>
<accession>A0A2G8SHY5</accession>
<feature type="compositionally biased region" description="Pro residues" evidence="1">
    <location>
        <begin position="23"/>
        <end position="35"/>
    </location>
</feature>
<dbReference type="Proteomes" id="UP000230002">
    <property type="component" value="Unassembled WGS sequence"/>
</dbReference>
<keyword evidence="3" id="KW-1185">Reference proteome</keyword>
<gene>
    <name evidence="2" type="ORF">GSI_03992</name>
</gene>
<name>A0A2G8SHY5_9APHY</name>
<organism evidence="2 3">
    <name type="scientific">Ganoderma sinense ZZ0214-1</name>
    <dbReference type="NCBI Taxonomy" id="1077348"/>
    <lineage>
        <taxon>Eukaryota</taxon>
        <taxon>Fungi</taxon>
        <taxon>Dikarya</taxon>
        <taxon>Basidiomycota</taxon>
        <taxon>Agaricomycotina</taxon>
        <taxon>Agaricomycetes</taxon>
        <taxon>Polyporales</taxon>
        <taxon>Polyporaceae</taxon>
        <taxon>Ganoderma</taxon>
    </lineage>
</organism>
<evidence type="ECO:0000313" key="2">
    <source>
        <dbReference type="EMBL" id="PIL33372.1"/>
    </source>
</evidence>
<reference evidence="2 3" key="1">
    <citation type="journal article" date="2015" name="Sci. Rep.">
        <title>Chromosome-level genome map provides insights into diverse defense mechanisms in the medicinal fungus Ganoderma sinense.</title>
        <authorList>
            <person name="Zhu Y."/>
            <person name="Xu J."/>
            <person name="Sun C."/>
            <person name="Zhou S."/>
            <person name="Xu H."/>
            <person name="Nelson D.R."/>
            <person name="Qian J."/>
            <person name="Song J."/>
            <person name="Luo H."/>
            <person name="Xiang L."/>
            <person name="Li Y."/>
            <person name="Xu Z."/>
            <person name="Ji A."/>
            <person name="Wang L."/>
            <person name="Lu S."/>
            <person name="Hayward A."/>
            <person name="Sun W."/>
            <person name="Li X."/>
            <person name="Schwartz D.C."/>
            <person name="Wang Y."/>
            <person name="Chen S."/>
        </authorList>
    </citation>
    <scope>NUCLEOTIDE SEQUENCE [LARGE SCALE GENOMIC DNA]</scope>
    <source>
        <strain evidence="2 3">ZZ0214-1</strain>
    </source>
</reference>
<dbReference type="EMBL" id="AYKW01000007">
    <property type="protein sequence ID" value="PIL33372.1"/>
    <property type="molecule type" value="Genomic_DNA"/>
</dbReference>
<feature type="region of interest" description="Disordered" evidence="1">
    <location>
        <begin position="1"/>
        <end position="37"/>
    </location>
</feature>
<evidence type="ECO:0000256" key="1">
    <source>
        <dbReference type="SAM" id="MobiDB-lite"/>
    </source>
</evidence>
<comment type="caution">
    <text evidence="2">The sequence shown here is derived from an EMBL/GenBank/DDBJ whole genome shotgun (WGS) entry which is preliminary data.</text>
</comment>
<sequence length="158" mass="18310">MRYTSWDQNRVSPPQLHDHRARTPPPTKVQPCAPPPDDEELVRRRMEVVFGVHGVVPHRPAHPNRINVTFDRRSRQVLVREDVVVDDERLVLDRRVGDEAMRGNPVARHPQRAEGREGEECLRRRVHGHRGEAFLFVCLVFLSTPTCGSGHRRVCRRL</sequence>
<feature type="compositionally biased region" description="Polar residues" evidence="1">
    <location>
        <begin position="1"/>
        <end position="12"/>
    </location>
</feature>